<dbReference type="InterPro" id="IPR007422">
    <property type="entry name" value="Peptidase_Prp"/>
</dbReference>
<dbReference type="CDD" id="cd16332">
    <property type="entry name" value="Prp-like"/>
    <property type="match status" value="1"/>
</dbReference>
<dbReference type="Gene3D" id="3.30.70.1490">
    <property type="entry name" value="Cysteine protease Prp"/>
    <property type="match status" value="1"/>
</dbReference>
<keyword evidence="1" id="KW-0690">Ribosome biogenesis</keyword>
<dbReference type="GO" id="GO:0005840">
    <property type="term" value="C:ribosome"/>
    <property type="evidence" value="ECO:0007669"/>
    <property type="project" value="UniProtKB-KW"/>
</dbReference>
<evidence type="ECO:0000313" key="7">
    <source>
        <dbReference type="EMBL" id="CCV64070.1"/>
    </source>
</evidence>
<dbReference type="GO" id="GO:0006508">
    <property type="term" value="P:proteolysis"/>
    <property type="evidence" value="ECO:0007669"/>
    <property type="project" value="UniProtKB-KW"/>
</dbReference>
<reference evidence="7 8" key="1">
    <citation type="journal article" date="2013" name="J. Mol. Microbiol. Biotechnol.">
        <title>Analysis of the Complete Genomes of Acholeplasma brassicae , A. palmae and A. laidlawii and Their Comparison to the Obligate Parasites from ' Candidatus Phytoplasma'.</title>
        <authorList>
            <person name="Kube M."/>
            <person name="Siewert C."/>
            <person name="Migdoll A.M."/>
            <person name="Duduk B."/>
            <person name="Holz S."/>
            <person name="Rabus R."/>
            <person name="Seemuller E."/>
            <person name="Mitrovic J."/>
            <person name="Muller I."/>
            <person name="Buttner C."/>
            <person name="Reinhardt R."/>
        </authorList>
    </citation>
    <scope>NUCLEOTIDE SEQUENCE [LARGE SCALE GENOMIC DNA]</scope>
    <source>
        <strain evidence="7 8">J233</strain>
    </source>
</reference>
<evidence type="ECO:0000256" key="5">
    <source>
        <dbReference type="ARBA" id="ARBA00044503"/>
    </source>
</evidence>
<evidence type="ECO:0000256" key="1">
    <source>
        <dbReference type="ARBA" id="ARBA00022517"/>
    </source>
</evidence>
<dbReference type="Pfam" id="PF04327">
    <property type="entry name" value="Peptidase_Prp"/>
    <property type="match status" value="1"/>
</dbReference>
<proteinExistence type="inferred from homology"/>
<accession>U4KPB8</accession>
<dbReference type="HOGENOM" id="CLU_140910_1_0_14"/>
<keyword evidence="4" id="KW-0788">Thiol protease</keyword>
<comment type="similarity">
    <text evidence="5">Belongs to the Prp family.</text>
</comment>
<dbReference type="AlphaFoldDB" id="U4KPB8"/>
<dbReference type="SUPFAM" id="SSF118010">
    <property type="entry name" value="TM1457-like"/>
    <property type="match status" value="1"/>
</dbReference>
<keyword evidence="8" id="KW-1185">Reference proteome</keyword>
<evidence type="ECO:0000256" key="2">
    <source>
        <dbReference type="ARBA" id="ARBA00022670"/>
    </source>
</evidence>
<dbReference type="Proteomes" id="UP000032740">
    <property type="component" value="Chromosome"/>
</dbReference>
<dbReference type="STRING" id="1318466.BN85404930"/>
<sequence>MIKYSIKKHNDQIQEIKVTGHADYSESGSDIVCASVSTAIILTVNGIEFLGSIKNIEVDLKEGYFNLIVKENDKIVEGLLKNLEYTFEQLKTDYKKYIKNQKKEG</sequence>
<dbReference type="EMBL" id="FO681347">
    <property type="protein sequence ID" value="CCV64070.1"/>
    <property type="molecule type" value="Genomic_DNA"/>
</dbReference>
<dbReference type="GO" id="GO:0008234">
    <property type="term" value="F:cysteine-type peptidase activity"/>
    <property type="evidence" value="ECO:0007669"/>
    <property type="project" value="UniProtKB-KW"/>
</dbReference>
<name>U4KPB8_ALTPJ</name>
<evidence type="ECO:0000256" key="6">
    <source>
        <dbReference type="ARBA" id="ARBA00044538"/>
    </source>
</evidence>
<protein>
    <recommendedName>
        <fullName evidence="6">Ribosomal processing cysteine protease Prp</fullName>
    </recommendedName>
</protein>
<evidence type="ECO:0000313" key="8">
    <source>
        <dbReference type="Proteomes" id="UP000032740"/>
    </source>
</evidence>
<dbReference type="InterPro" id="IPR036764">
    <property type="entry name" value="Peptidase_Prp_sf"/>
</dbReference>
<keyword evidence="7" id="KW-0687">Ribonucleoprotein</keyword>
<dbReference type="KEGG" id="apal:BN85404930"/>
<dbReference type="PANTHER" id="PTHR39178">
    <property type="entry name" value="HYPOTHETICAL RIBOSOME-ASSOCIATED PROTEIN"/>
    <property type="match status" value="1"/>
</dbReference>
<dbReference type="RefSeq" id="WP_026657314.1">
    <property type="nucleotide sequence ID" value="NC_022538.1"/>
</dbReference>
<keyword evidence="3" id="KW-0378">Hydrolase</keyword>
<keyword evidence="2" id="KW-0645">Protease</keyword>
<evidence type="ECO:0000256" key="3">
    <source>
        <dbReference type="ARBA" id="ARBA00022801"/>
    </source>
</evidence>
<dbReference type="OrthoDB" id="48998at2"/>
<dbReference type="GO" id="GO:0042254">
    <property type="term" value="P:ribosome biogenesis"/>
    <property type="evidence" value="ECO:0007669"/>
    <property type="project" value="UniProtKB-KW"/>
</dbReference>
<organism evidence="7 8">
    <name type="scientific">Alteracholeplasma palmae (strain ATCC 49389 / J233)</name>
    <name type="common">Acholeplasma palmae</name>
    <dbReference type="NCBI Taxonomy" id="1318466"/>
    <lineage>
        <taxon>Bacteria</taxon>
        <taxon>Bacillati</taxon>
        <taxon>Mycoplasmatota</taxon>
        <taxon>Mollicutes</taxon>
        <taxon>Acholeplasmatales</taxon>
        <taxon>Acholeplasmataceae</taxon>
        <taxon>Acholeplasma</taxon>
    </lineage>
</organism>
<dbReference type="PANTHER" id="PTHR39178:SF1">
    <property type="entry name" value="RIBOSOMAL-PROCESSING CYSTEINE PROTEASE PRP"/>
    <property type="match status" value="1"/>
</dbReference>
<evidence type="ECO:0000256" key="4">
    <source>
        <dbReference type="ARBA" id="ARBA00022807"/>
    </source>
</evidence>
<gene>
    <name evidence="7" type="ORF">BN85404930</name>
</gene>
<keyword evidence="7" id="KW-0689">Ribosomal protein</keyword>